<accession>A0A3M5NJE9</accession>
<evidence type="ECO:0000256" key="6">
    <source>
        <dbReference type="SAM" id="Phobius"/>
    </source>
</evidence>
<dbReference type="Pfam" id="PF08534">
    <property type="entry name" value="Redoxin"/>
    <property type="match status" value="1"/>
</dbReference>
<name>A0A3M5NJE9_PSESX</name>
<feature type="transmembrane region" description="Helical" evidence="6">
    <location>
        <begin position="182"/>
        <end position="202"/>
    </location>
</feature>
<dbReference type="GO" id="GO:0005886">
    <property type="term" value="C:plasma membrane"/>
    <property type="evidence" value="ECO:0007669"/>
    <property type="project" value="InterPro"/>
</dbReference>
<evidence type="ECO:0000256" key="1">
    <source>
        <dbReference type="ARBA" id="ARBA00004196"/>
    </source>
</evidence>
<dbReference type="InterPro" id="IPR013766">
    <property type="entry name" value="Thioredoxin_domain"/>
</dbReference>
<dbReference type="SUPFAM" id="SSF52833">
    <property type="entry name" value="Thioredoxin-like"/>
    <property type="match status" value="1"/>
</dbReference>
<comment type="caution">
    <text evidence="8">The sequence shown here is derived from an EMBL/GenBank/DDBJ whole genome shotgun (WGS) entry which is preliminary data.</text>
</comment>
<dbReference type="PANTHER" id="PTHR42852">
    <property type="entry name" value="THIOL:DISULFIDE INTERCHANGE PROTEIN DSBE"/>
    <property type="match status" value="1"/>
</dbReference>
<dbReference type="CDD" id="cd02966">
    <property type="entry name" value="TlpA_like_family"/>
    <property type="match status" value="1"/>
</dbReference>
<keyword evidence="2" id="KW-0201">Cytochrome c-type biogenesis</keyword>
<dbReference type="PROSITE" id="PS00194">
    <property type="entry name" value="THIOREDOXIN_1"/>
    <property type="match status" value="1"/>
</dbReference>
<feature type="region of interest" description="Disordered" evidence="5">
    <location>
        <begin position="1"/>
        <end position="64"/>
    </location>
</feature>
<evidence type="ECO:0000256" key="3">
    <source>
        <dbReference type="ARBA" id="ARBA00023157"/>
    </source>
</evidence>
<organism evidence="8 9">
    <name type="scientific">Pseudomonas syringae pv. theae</name>
    <dbReference type="NCBI Taxonomy" id="103985"/>
    <lineage>
        <taxon>Bacteria</taxon>
        <taxon>Pseudomonadati</taxon>
        <taxon>Pseudomonadota</taxon>
        <taxon>Gammaproteobacteria</taxon>
        <taxon>Pseudomonadales</taxon>
        <taxon>Pseudomonadaceae</taxon>
        <taxon>Pseudomonas</taxon>
        <taxon>Pseudomonas syringae</taxon>
    </lineage>
</organism>
<dbReference type="GO" id="GO:0042158">
    <property type="term" value="P:lipoprotein biosynthetic process"/>
    <property type="evidence" value="ECO:0007669"/>
    <property type="project" value="InterPro"/>
</dbReference>
<gene>
    <name evidence="8" type="ORF">ALP44_05603</name>
</gene>
<dbReference type="GO" id="GO:0030313">
    <property type="term" value="C:cell envelope"/>
    <property type="evidence" value="ECO:0007669"/>
    <property type="project" value="UniProtKB-SubCell"/>
</dbReference>
<protein>
    <recommendedName>
        <fullName evidence="7">Thioredoxin domain-containing protein</fullName>
    </recommendedName>
</protein>
<dbReference type="PROSITE" id="PS51352">
    <property type="entry name" value="THIOREDOXIN_2"/>
    <property type="match status" value="1"/>
</dbReference>
<dbReference type="Proteomes" id="UP000282636">
    <property type="component" value="Unassembled WGS sequence"/>
</dbReference>
<dbReference type="InterPro" id="IPR001640">
    <property type="entry name" value="Lgt"/>
</dbReference>
<keyword evidence="3" id="KW-1015">Disulfide bond</keyword>
<feature type="transmembrane region" description="Helical" evidence="6">
    <location>
        <begin position="222"/>
        <end position="240"/>
    </location>
</feature>
<feature type="transmembrane region" description="Helical" evidence="6">
    <location>
        <begin position="149"/>
        <end position="170"/>
    </location>
</feature>
<keyword evidence="6" id="KW-0472">Membrane</keyword>
<dbReference type="Pfam" id="PF01790">
    <property type="entry name" value="LGT"/>
    <property type="match status" value="1"/>
</dbReference>
<dbReference type="EMBL" id="RBTL01000064">
    <property type="protein sequence ID" value="RMT72529.1"/>
    <property type="molecule type" value="Genomic_DNA"/>
</dbReference>
<proteinExistence type="predicted"/>
<reference evidence="8 9" key="1">
    <citation type="submission" date="2018-08" db="EMBL/GenBank/DDBJ databases">
        <title>Recombination of ecologically and evolutionarily significant loci maintains genetic cohesion in the Pseudomonas syringae species complex.</title>
        <authorList>
            <person name="Dillon M."/>
            <person name="Thakur S."/>
            <person name="Almeida R.N.D."/>
            <person name="Weir B.S."/>
            <person name="Guttman D.S."/>
        </authorList>
    </citation>
    <scope>NUCLEOTIDE SEQUENCE [LARGE SCALE GENOMIC DNA]</scope>
    <source>
        <strain evidence="8 9">ICMP 3934</strain>
    </source>
</reference>
<keyword evidence="6" id="KW-0812">Transmembrane</keyword>
<keyword evidence="4" id="KW-0676">Redox-active center</keyword>
<comment type="subcellular location">
    <subcellularLocation>
        <location evidence="1">Cell envelope</location>
    </subcellularLocation>
</comment>
<dbReference type="AlphaFoldDB" id="A0A3M5NJE9"/>
<evidence type="ECO:0000256" key="2">
    <source>
        <dbReference type="ARBA" id="ARBA00022748"/>
    </source>
</evidence>
<dbReference type="GO" id="GO:0017004">
    <property type="term" value="P:cytochrome complex assembly"/>
    <property type="evidence" value="ECO:0007669"/>
    <property type="project" value="UniProtKB-KW"/>
</dbReference>
<evidence type="ECO:0000313" key="9">
    <source>
        <dbReference type="Proteomes" id="UP000282636"/>
    </source>
</evidence>
<dbReference type="InterPro" id="IPR036249">
    <property type="entry name" value="Thioredoxin-like_sf"/>
</dbReference>
<evidence type="ECO:0000256" key="4">
    <source>
        <dbReference type="ARBA" id="ARBA00023284"/>
    </source>
</evidence>
<feature type="domain" description="Thioredoxin" evidence="7">
    <location>
        <begin position="269"/>
        <end position="406"/>
    </location>
</feature>
<evidence type="ECO:0000313" key="8">
    <source>
        <dbReference type="EMBL" id="RMT72529.1"/>
    </source>
</evidence>
<evidence type="ECO:0000256" key="5">
    <source>
        <dbReference type="SAM" id="MobiDB-lite"/>
    </source>
</evidence>
<keyword evidence="6" id="KW-1133">Transmembrane helix</keyword>
<dbReference type="InterPro" id="IPR013740">
    <property type="entry name" value="Redoxin"/>
</dbReference>
<dbReference type="GO" id="GO:0015036">
    <property type="term" value="F:disulfide oxidoreductase activity"/>
    <property type="evidence" value="ECO:0007669"/>
    <property type="project" value="UniProtKB-ARBA"/>
</dbReference>
<evidence type="ECO:0000259" key="7">
    <source>
        <dbReference type="PROSITE" id="PS51352"/>
    </source>
</evidence>
<feature type="transmembrane region" description="Helical" evidence="6">
    <location>
        <begin position="247"/>
        <end position="266"/>
    </location>
</feature>
<dbReference type="InterPro" id="IPR017937">
    <property type="entry name" value="Thioredoxin_CS"/>
</dbReference>
<dbReference type="InterPro" id="IPR050553">
    <property type="entry name" value="Thioredoxin_ResA/DsbE_sf"/>
</dbReference>
<dbReference type="PANTHER" id="PTHR42852:SF6">
    <property type="entry name" value="THIOL:DISULFIDE INTERCHANGE PROTEIN DSBE"/>
    <property type="match status" value="1"/>
</dbReference>
<dbReference type="GO" id="GO:0008961">
    <property type="term" value="F:phosphatidylglycerol-prolipoprotein diacylglyceryl transferase activity"/>
    <property type="evidence" value="ECO:0007669"/>
    <property type="project" value="InterPro"/>
</dbReference>
<dbReference type="Gene3D" id="3.40.30.10">
    <property type="entry name" value="Glutaredoxin"/>
    <property type="match status" value="1"/>
</dbReference>
<sequence>MRSTLRGRFIKKGSASKKPAVQRSPRKQRARFSGIDGRSQSFVGQELPSDGRPMQRTPRGRRAGGQLTICPARRFFCRPRAHRQPWATSHSGTVLRFDRKETGDTIAARASRRCPPGLALAASDGPASGHFAEIIQEPNMMLSINAGPFALALTHLMLLIALVTATLIEARFTRRTHAKKTAVFSLFILGVVAARIAFVLTYFTQYSDAPWKALDIRDGGFLVWPGIAAAILGGLLIGWRRPEQRRALAFSMTAGLAIWLLGGWLLNSYQQGAPLPQTTLRTLHGEPVSVTEYRGKPVVINLWATWCPPCRREMPVLRDMQLEREDIVFVFVNQAESAQIVSDYLSRQQLLLSNSFLDPEGEFAREVGSAAMPTTLFYSSDGRLTGSHMGEMSRASLTHYLDSQTGSRSAVSGTSSHRD</sequence>